<keyword evidence="3" id="KW-0501">Molybdenum cofactor biosynthesis</keyword>
<dbReference type="InterPro" id="IPR003749">
    <property type="entry name" value="ThiS/MoaD-like"/>
</dbReference>
<evidence type="ECO:0000256" key="3">
    <source>
        <dbReference type="ARBA" id="ARBA00023150"/>
    </source>
</evidence>
<dbReference type="Proteomes" id="UP000318582">
    <property type="component" value="Unassembled WGS sequence"/>
</dbReference>
<proteinExistence type="predicted"/>
<name>A0A507E8J0_9FUNG</name>
<dbReference type="CDD" id="cd00754">
    <property type="entry name" value="Ubl_MoaD"/>
    <property type="match status" value="1"/>
</dbReference>
<dbReference type="InterPro" id="IPR044672">
    <property type="entry name" value="MOCS2A"/>
</dbReference>
<dbReference type="AlphaFoldDB" id="A0A507E8J0"/>
<dbReference type="PANTHER" id="PTHR33359:SF1">
    <property type="entry name" value="MOLYBDOPTERIN SYNTHASE SULFUR CARRIER SUBUNIT"/>
    <property type="match status" value="1"/>
</dbReference>
<keyword evidence="2" id="KW-0547">Nucleotide-binding</keyword>
<dbReference type="STRING" id="109895.A0A507E8J0"/>
<evidence type="ECO:0000256" key="1">
    <source>
        <dbReference type="ARBA" id="ARBA00005046"/>
    </source>
</evidence>
<dbReference type="UniPathway" id="UPA00344"/>
<sequence>MSSNTIQVLYFAGARDATGIPSETLSIPSGSSEIAVPAFIQTLITQHPKLSKVFSTAILAINNQYVDHEGRLLEGGESVTVKVGDEVAVIPPVSGG</sequence>
<dbReference type="Gene3D" id="3.10.20.30">
    <property type="match status" value="1"/>
</dbReference>
<dbReference type="Pfam" id="PF02597">
    <property type="entry name" value="ThiS"/>
    <property type="match status" value="1"/>
</dbReference>
<protein>
    <recommendedName>
        <fullName evidence="6">Molybdopterin synthase sulfur carrier subunit</fullName>
    </recommendedName>
</protein>
<evidence type="ECO:0008006" key="6">
    <source>
        <dbReference type="Google" id="ProtNLM"/>
    </source>
</evidence>
<dbReference type="InterPro" id="IPR012675">
    <property type="entry name" value="Beta-grasp_dom_sf"/>
</dbReference>
<comment type="caution">
    <text evidence="4">The sequence shown here is derived from an EMBL/GenBank/DDBJ whole genome shotgun (WGS) entry which is preliminary data.</text>
</comment>
<dbReference type="EMBL" id="QEAQ01000018">
    <property type="protein sequence ID" value="TPX60146.1"/>
    <property type="molecule type" value="Genomic_DNA"/>
</dbReference>
<comment type="pathway">
    <text evidence="1">Cofactor biosynthesis; molybdopterin biosynthesis.</text>
</comment>
<gene>
    <name evidence="4" type="ORF">PhCBS80983_g02022</name>
</gene>
<evidence type="ECO:0000313" key="4">
    <source>
        <dbReference type="EMBL" id="TPX60146.1"/>
    </source>
</evidence>
<organism evidence="4 5">
    <name type="scientific">Powellomyces hirtus</name>
    <dbReference type="NCBI Taxonomy" id="109895"/>
    <lineage>
        <taxon>Eukaryota</taxon>
        <taxon>Fungi</taxon>
        <taxon>Fungi incertae sedis</taxon>
        <taxon>Chytridiomycota</taxon>
        <taxon>Chytridiomycota incertae sedis</taxon>
        <taxon>Chytridiomycetes</taxon>
        <taxon>Spizellomycetales</taxon>
        <taxon>Powellomycetaceae</taxon>
        <taxon>Powellomyces</taxon>
    </lineage>
</organism>
<dbReference type="PANTHER" id="PTHR33359">
    <property type="entry name" value="MOLYBDOPTERIN SYNTHASE SULFUR CARRIER SUBUNIT"/>
    <property type="match status" value="1"/>
</dbReference>
<dbReference type="FunFam" id="3.10.20.30:FF:000010">
    <property type="entry name" value="Molybdopterin synthase sulfur carrier subunit"/>
    <property type="match status" value="1"/>
</dbReference>
<keyword evidence="5" id="KW-1185">Reference proteome</keyword>
<accession>A0A507E8J0</accession>
<reference evidence="4 5" key="1">
    <citation type="journal article" date="2019" name="Sci. Rep.">
        <title>Comparative genomics of chytrid fungi reveal insights into the obligate biotrophic and pathogenic lifestyle of Synchytrium endobioticum.</title>
        <authorList>
            <person name="van de Vossenberg B.T.L.H."/>
            <person name="Warris S."/>
            <person name="Nguyen H.D.T."/>
            <person name="van Gent-Pelzer M.P.E."/>
            <person name="Joly D.L."/>
            <person name="van de Geest H.C."/>
            <person name="Bonants P.J.M."/>
            <person name="Smith D.S."/>
            <person name="Levesque C.A."/>
            <person name="van der Lee T.A.J."/>
        </authorList>
    </citation>
    <scope>NUCLEOTIDE SEQUENCE [LARGE SCALE GENOMIC DNA]</scope>
    <source>
        <strain evidence="4 5">CBS 809.83</strain>
    </source>
</reference>
<dbReference type="GO" id="GO:0006777">
    <property type="term" value="P:Mo-molybdopterin cofactor biosynthetic process"/>
    <property type="evidence" value="ECO:0007669"/>
    <property type="project" value="UniProtKB-KW"/>
</dbReference>
<dbReference type="InterPro" id="IPR016155">
    <property type="entry name" value="Mopterin_synth/thiamin_S_b"/>
</dbReference>
<dbReference type="SUPFAM" id="SSF54285">
    <property type="entry name" value="MoaD/ThiS"/>
    <property type="match status" value="1"/>
</dbReference>
<evidence type="ECO:0000313" key="5">
    <source>
        <dbReference type="Proteomes" id="UP000318582"/>
    </source>
</evidence>
<dbReference type="GO" id="GO:0000166">
    <property type="term" value="F:nucleotide binding"/>
    <property type="evidence" value="ECO:0007669"/>
    <property type="project" value="UniProtKB-KW"/>
</dbReference>
<dbReference type="GO" id="GO:1990133">
    <property type="term" value="C:molybdopterin adenylyltransferase complex"/>
    <property type="evidence" value="ECO:0007669"/>
    <property type="project" value="TreeGrafter"/>
</dbReference>
<evidence type="ECO:0000256" key="2">
    <source>
        <dbReference type="ARBA" id="ARBA00022741"/>
    </source>
</evidence>